<gene>
    <name evidence="1" type="ORF">ERUC_LOCUS8256</name>
</gene>
<dbReference type="Proteomes" id="UP001642260">
    <property type="component" value="Unassembled WGS sequence"/>
</dbReference>
<dbReference type="EMBL" id="CAKOAT010086711">
    <property type="protein sequence ID" value="CAH8318615.1"/>
    <property type="molecule type" value="Genomic_DNA"/>
</dbReference>
<protein>
    <submittedName>
        <fullName evidence="1">Uncharacterized protein</fullName>
    </submittedName>
</protein>
<evidence type="ECO:0000313" key="1">
    <source>
        <dbReference type="EMBL" id="CAH8318615.1"/>
    </source>
</evidence>
<accession>A0ABC8J945</accession>
<reference evidence="1 2" key="1">
    <citation type="submission" date="2022-03" db="EMBL/GenBank/DDBJ databases">
        <authorList>
            <person name="Macdonald S."/>
            <person name="Ahmed S."/>
            <person name="Newling K."/>
        </authorList>
    </citation>
    <scope>NUCLEOTIDE SEQUENCE [LARGE SCALE GENOMIC DNA]</scope>
</reference>
<evidence type="ECO:0000313" key="2">
    <source>
        <dbReference type="Proteomes" id="UP001642260"/>
    </source>
</evidence>
<sequence>MSCIEFQTSKMCTVLFLFLDADQQNTKLSHLIHFSNLKLYKLDGSNETHLYIIERDGHSNSSISANKNGVGIGTSDVTITPPGLEKTPTTISLYSNHLSKHPT</sequence>
<dbReference type="AlphaFoldDB" id="A0ABC8J945"/>
<organism evidence="1 2">
    <name type="scientific">Eruca vesicaria subsp. sativa</name>
    <name type="common">Garden rocket</name>
    <name type="synonym">Eruca sativa</name>
    <dbReference type="NCBI Taxonomy" id="29727"/>
    <lineage>
        <taxon>Eukaryota</taxon>
        <taxon>Viridiplantae</taxon>
        <taxon>Streptophyta</taxon>
        <taxon>Embryophyta</taxon>
        <taxon>Tracheophyta</taxon>
        <taxon>Spermatophyta</taxon>
        <taxon>Magnoliopsida</taxon>
        <taxon>eudicotyledons</taxon>
        <taxon>Gunneridae</taxon>
        <taxon>Pentapetalae</taxon>
        <taxon>rosids</taxon>
        <taxon>malvids</taxon>
        <taxon>Brassicales</taxon>
        <taxon>Brassicaceae</taxon>
        <taxon>Brassiceae</taxon>
        <taxon>Eruca</taxon>
    </lineage>
</organism>
<keyword evidence="2" id="KW-1185">Reference proteome</keyword>
<comment type="caution">
    <text evidence="1">The sequence shown here is derived from an EMBL/GenBank/DDBJ whole genome shotgun (WGS) entry which is preliminary data.</text>
</comment>
<name>A0ABC8J945_ERUVS</name>
<proteinExistence type="predicted"/>